<organism evidence="2 3">
    <name type="scientific">Panicum virgatum</name>
    <name type="common">Blackwell switchgrass</name>
    <dbReference type="NCBI Taxonomy" id="38727"/>
    <lineage>
        <taxon>Eukaryota</taxon>
        <taxon>Viridiplantae</taxon>
        <taxon>Streptophyta</taxon>
        <taxon>Embryophyta</taxon>
        <taxon>Tracheophyta</taxon>
        <taxon>Spermatophyta</taxon>
        <taxon>Magnoliopsida</taxon>
        <taxon>Liliopsida</taxon>
        <taxon>Poales</taxon>
        <taxon>Poaceae</taxon>
        <taxon>PACMAD clade</taxon>
        <taxon>Panicoideae</taxon>
        <taxon>Panicodae</taxon>
        <taxon>Paniceae</taxon>
        <taxon>Panicinae</taxon>
        <taxon>Panicum</taxon>
        <taxon>Panicum sect. Hiantes</taxon>
    </lineage>
</organism>
<feature type="compositionally biased region" description="Basic and acidic residues" evidence="1">
    <location>
        <begin position="129"/>
        <end position="138"/>
    </location>
</feature>
<proteinExistence type="predicted"/>
<name>A0A8T0UXA0_PANVG</name>
<gene>
    <name evidence="2" type="ORF">PVAP13_3KG484237</name>
</gene>
<protein>
    <submittedName>
        <fullName evidence="2">Uncharacterized protein</fullName>
    </submittedName>
</protein>
<evidence type="ECO:0000256" key="1">
    <source>
        <dbReference type="SAM" id="MobiDB-lite"/>
    </source>
</evidence>
<feature type="compositionally biased region" description="Low complexity" evidence="1">
    <location>
        <begin position="68"/>
        <end position="97"/>
    </location>
</feature>
<accession>A0A8T0UXA0</accession>
<dbReference type="AlphaFoldDB" id="A0A8T0UXA0"/>
<evidence type="ECO:0000313" key="3">
    <source>
        <dbReference type="Proteomes" id="UP000823388"/>
    </source>
</evidence>
<feature type="compositionally biased region" description="Low complexity" evidence="1">
    <location>
        <begin position="27"/>
        <end position="36"/>
    </location>
</feature>
<feature type="region of interest" description="Disordered" evidence="1">
    <location>
        <begin position="236"/>
        <end position="261"/>
    </location>
</feature>
<feature type="region of interest" description="Disordered" evidence="1">
    <location>
        <begin position="1"/>
        <end position="145"/>
    </location>
</feature>
<dbReference type="Proteomes" id="UP000823388">
    <property type="component" value="Chromosome 3K"/>
</dbReference>
<sequence length="261" mass="26483">MPRPSLSSPPRRSLSLPLSLCGHGEAGVEAGSAPAPGGSGAGAPPPGGRPRARRPRARRAEGHGGRIHGAAAGSARHRATAGASSSAARRSPALRPRPAARRAELGRGSTDGAAGGPRAGTDDGALELGRGKVREGRGRGGGGRGRGVVLLLGHGGGRDLPPLLSPAGPRCRSLPCLASRRAAVEVSRSVGLDPHGSMASTSLLAGAAAADGGHDRIQAELRRPLLLPPFPLRARRRGRWSGRAGPTPRWPMPDVREGPYS</sequence>
<keyword evidence="3" id="KW-1185">Reference proteome</keyword>
<dbReference type="EMBL" id="CM029041">
    <property type="protein sequence ID" value="KAG2626880.1"/>
    <property type="molecule type" value="Genomic_DNA"/>
</dbReference>
<dbReference type="EMBL" id="CM029041">
    <property type="protein sequence ID" value="KAG2626879.1"/>
    <property type="molecule type" value="Genomic_DNA"/>
</dbReference>
<reference evidence="2 3" key="1">
    <citation type="submission" date="2020-05" db="EMBL/GenBank/DDBJ databases">
        <title>WGS assembly of Panicum virgatum.</title>
        <authorList>
            <person name="Lovell J.T."/>
            <person name="Jenkins J."/>
            <person name="Shu S."/>
            <person name="Juenger T.E."/>
            <person name="Schmutz J."/>
        </authorList>
    </citation>
    <scope>NUCLEOTIDE SEQUENCE</scope>
    <source>
        <strain evidence="2">AP13</strain>
        <strain evidence="3">cv. AP13</strain>
    </source>
</reference>
<dbReference type="EMBL" id="CM029041">
    <property type="protein sequence ID" value="KAG2626878.1"/>
    <property type="molecule type" value="Genomic_DNA"/>
</dbReference>
<evidence type="ECO:0000313" key="2">
    <source>
        <dbReference type="EMBL" id="KAG2626877.1"/>
    </source>
</evidence>
<feature type="compositionally biased region" description="Low complexity" evidence="1">
    <location>
        <begin position="1"/>
        <end position="20"/>
    </location>
</feature>
<dbReference type="EMBL" id="CM029041">
    <property type="protein sequence ID" value="KAG2626877.1"/>
    <property type="molecule type" value="Genomic_DNA"/>
</dbReference>
<comment type="caution">
    <text evidence="2">The sequence shown here is derived from an EMBL/GenBank/DDBJ whole genome shotgun (WGS) entry which is preliminary data.</text>
</comment>